<dbReference type="RefSeq" id="WP_254181760.1">
    <property type="nucleotide sequence ID" value="NZ_JANARS010000005.1"/>
</dbReference>
<organism evidence="2 3">
    <name type="scientific">Nocardioides pinisoli</name>
    <dbReference type="NCBI Taxonomy" id="2950279"/>
    <lineage>
        <taxon>Bacteria</taxon>
        <taxon>Bacillati</taxon>
        <taxon>Actinomycetota</taxon>
        <taxon>Actinomycetes</taxon>
        <taxon>Propionibacteriales</taxon>
        <taxon>Nocardioidaceae</taxon>
        <taxon>Nocardioides</taxon>
    </lineage>
</organism>
<name>A0ABT1KXS6_9ACTN</name>
<dbReference type="InterPro" id="IPR029052">
    <property type="entry name" value="Metallo-depent_PP-like"/>
</dbReference>
<dbReference type="SUPFAM" id="SSF56300">
    <property type="entry name" value="Metallo-dependent phosphatases"/>
    <property type="match status" value="1"/>
</dbReference>
<feature type="domain" description="Calcineurin-like phosphoesterase" evidence="1">
    <location>
        <begin position="1"/>
        <end position="225"/>
    </location>
</feature>
<dbReference type="Proteomes" id="UP001204524">
    <property type="component" value="Unassembled WGS sequence"/>
</dbReference>
<gene>
    <name evidence="2" type="ORF">NCI01_12180</name>
</gene>
<protein>
    <submittedName>
        <fullName evidence="2">Metallophosphoesterase</fullName>
    </submittedName>
</protein>
<sequence length="266" mass="28952">MRVGLIGDVEGETSAVVECLRVLGERGDVEVAYQLGDLRFGMGPDPDGLLAGIEAACAAYGITLHCITGNHENWARLDALWAERRWQSADGSLRPLTVSEHVTMLPRGHRWTLGGRTFLALGSAPSINRHLLTEGVDWWPSEVLRDEHVEAAVAGGPVDVMLTHDSPRSPYCVPAVEAILRRNVRENPMCWPASSLAYADEGMAQVTRAVLGVRPRLLAHGHFHVADEDRVRLPGGDADTTIWSLAARHDPGNVRVLDLETLADPS</sequence>
<dbReference type="EMBL" id="JANARS010000005">
    <property type="protein sequence ID" value="MCP3422557.1"/>
    <property type="molecule type" value="Genomic_DNA"/>
</dbReference>
<dbReference type="Pfam" id="PF00149">
    <property type="entry name" value="Metallophos"/>
    <property type="match status" value="1"/>
</dbReference>
<comment type="caution">
    <text evidence="2">The sequence shown here is derived from an EMBL/GenBank/DDBJ whole genome shotgun (WGS) entry which is preliminary data.</text>
</comment>
<accession>A0ABT1KXS6</accession>
<dbReference type="Gene3D" id="3.60.21.10">
    <property type="match status" value="1"/>
</dbReference>
<reference evidence="2 3" key="1">
    <citation type="submission" date="2022-06" db="EMBL/GenBank/DDBJ databases">
        <authorList>
            <person name="So Y."/>
        </authorList>
    </citation>
    <scope>NUCLEOTIDE SEQUENCE [LARGE SCALE GENOMIC DNA]</scope>
    <source>
        <strain evidence="2 3">STR3</strain>
    </source>
</reference>
<evidence type="ECO:0000313" key="2">
    <source>
        <dbReference type="EMBL" id="MCP3422557.1"/>
    </source>
</evidence>
<dbReference type="InterPro" id="IPR004843">
    <property type="entry name" value="Calcineurin-like_PHP"/>
</dbReference>
<keyword evidence="3" id="KW-1185">Reference proteome</keyword>
<proteinExistence type="predicted"/>
<evidence type="ECO:0000259" key="1">
    <source>
        <dbReference type="Pfam" id="PF00149"/>
    </source>
</evidence>
<evidence type="ECO:0000313" key="3">
    <source>
        <dbReference type="Proteomes" id="UP001204524"/>
    </source>
</evidence>